<evidence type="ECO:0000313" key="3">
    <source>
        <dbReference type="Proteomes" id="UP000314294"/>
    </source>
</evidence>
<evidence type="ECO:0000313" key="2">
    <source>
        <dbReference type="EMBL" id="TNN43640.1"/>
    </source>
</evidence>
<dbReference type="Proteomes" id="UP000314294">
    <property type="component" value="Unassembled WGS sequence"/>
</dbReference>
<feature type="region of interest" description="Disordered" evidence="1">
    <location>
        <begin position="38"/>
        <end position="78"/>
    </location>
</feature>
<accession>A0A4Z2FRZ0</accession>
<gene>
    <name evidence="2" type="ORF">EYF80_046174</name>
</gene>
<comment type="caution">
    <text evidence="2">The sequence shown here is derived from an EMBL/GenBank/DDBJ whole genome shotgun (WGS) entry which is preliminary data.</text>
</comment>
<dbReference type="AlphaFoldDB" id="A0A4Z2FRZ0"/>
<sequence length="78" mass="8896">MEFSCRLRYRVLMDMLSGTSSRFCLVQMTRLAWLEQVHSEGQEEAAPTSSGPGRRSRTSSWANRKRKGEGPGRQVVYT</sequence>
<reference evidence="2 3" key="1">
    <citation type="submission" date="2019-03" db="EMBL/GenBank/DDBJ databases">
        <title>First draft genome of Liparis tanakae, snailfish: a comprehensive survey of snailfish specific genes.</title>
        <authorList>
            <person name="Kim W."/>
            <person name="Song I."/>
            <person name="Jeong J.-H."/>
            <person name="Kim D."/>
            <person name="Kim S."/>
            <person name="Ryu S."/>
            <person name="Song J.Y."/>
            <person name="Lee S.K."/>
        </authorList>
    </citation>
    <scope>NUCLEOTIDE SEQUENCE [LARGE SCALE GENOMIC DNA]</scope>
    <source>
        <tissue evidence="2">Muscle</tissue>
    </source>
</reference>
<evidence type="ECO:0000256" key="1">
    <source>
        <dbReference type="SAM" id="MobiDB-lite"/>
    </source>
</evidence>
<proteinExistence type="predicted"/>
<organism evidence="2 3">
    <name type="scientific">Liparis tanakae</name>
    <name type="common">Tanaka's snailfish</name>
    <dbReference type="NCBI Taxonomy" id="230148"/>
    <lineage>
        <taxon>Eukaryota</taxon>
        <taxon>Metazoa</taxon>
        <taxon>Chordata</taxon>
        <taxon>Craniata</taxon>
        <taxon>Vertebrata</taxon>
        <taxon>Euteleostomi</taxon>
        <taxon>Actinopterygii</taxon>
        <taxon>Neopterygii</taxon>
        <taxon>Teleostei</taxon>
        <taxon>Neoteleostei</taxon>
        <taxon>Acanthomorphata</taxon>
        <taxon>Eupercaria</taxon>
        <taxon>Perciformes</taxon>
        <taxon>Cottioidei</taxon>
        <taxon>Cottales</taxon>
        <taxon>Liparidae</taxon>
        <taxon>Liparis</taxon>
    </lineage>
</organism>
<keyword evidence="3" id="KW-1185">Reference proteome</keyword>
<dbReference type="EMBL" id="SRLO01000954">
    <property type="protein sequence ID" value="TNN43640.1"/>
    <property type="molecule type" value="Genomic_DNA"/>
</dbReference>
<protein>
    <submittedName>
        <fullName evidence="2">Uncharacterized protein</fullName>
    </submittedName>
</protein>
<name>A0A4Z2FRZ0_9TELE</name>